<dbReference type="InterPro" id="IPR000821">
    <property type="entry name" value="Ala_racemase"/>
</dbReference>
<dbReference type="InterPro" id="IPR029066">
    <property type="entry name" value="PLP-binding_barrel"/>
</dbReference>
<name>A0A1H2DQ40_9BACT</name>
<proteinExistence type="predicted"/>
<evidence type="ECO:0000256" key="3">
    <source>
        <dbReference type="ARBA" id="ARBA00023235"/>
    </source>
</evidence>
<evidence type="ECO:0000256" key="2">
    <source>
        <dbReference type="ARBA" id="ARBA00022898"/>
    </source>
</evidence>
<dbReference type="AlphaFoldDB" id="A0A1H2DQ40"/>
<dbReference type="SUPFAM" id="SSF51419">
    <property type="entry name" value="PLP-binding barrel"/>
    <property type="match status" value="1"/>
</dbReference>
<gene>
    <name evidence="5" type="ORF">SAMN04487931_101479</name>
</gene>
<evidence type="ECO:0000259" key="4">
    <source>
        <dbReference type="Pfam" id="PF01168"/>
    </source>
</evidence>
<accession>A0A1H2DQ40</accession>
<dbReference type="GO" id="GO:0030170">
    <property type="term" value="F:pyridoxal phosphate binding"/>
    <property type="evidence" value="ECO:0007669"/>
    <property type="project" value="TreeGrafter"/>
</dbReference>
<dbReference type="Proteomes" id="UP000199608">
    <property type="component" value="Unassembled WGS sequence"/>
</dbReference>
<sequence>MSQLTIDIKKLRHNIQFLVQYCNRLGLEITGILKGPGLDSVILHELISNGVENIGFSNLPVNKNYDNVFQKKPVFISLPSLHELGDMIQYFGTSFNSELSVLKKMNEVAIARNKTHNIILMVDTGDLREGVLPENVVDTVKRIHEIKKLRLVFSGIGTNLGCCAGIIPTHLNVDILQELATRIETQLSLPVKTVSVGGSVMLEYLKTNPLPEKINQVRLGESIFLGNIPTIDKKHENLYDDVLIFRSDVLETSEKRIDLPENLGKNAFGYNPEFKHTGIRKRAVMNFGIADTYPAGLTPVNAGLDIVCINSNYTVIDFTDSREDLKPGDFIEFKMNYMSMLQSFISPFTCIVFKQQTDE</sequence>
<comment type="cofactor">
    <cofactor evidence="1">
        <name>pyridoxal 5'-phosphate</name>
        <dbReference type="ChEBI" id="CHEBI:597326"/>
    </cofactor>
</comment>
<dbReference type="Gene3D" id="3.20.20.10">
    <property type="entry name" value="Alanine racemase"/>
    <property type="match status" value="1"/>
</dbReference>
<keyword evidence="2" id="KW-0663">Pyridoxal phosphate</keyword>
<dbReference type="InterPro" id="IPR001608">
    <property type="entry name" value="Ala_racemase_N"/>
</dbReference>
<protein>
    <submittedName>
        <fullName evidence="5">Predicted amino acid racemase</fullName>
    </submittedName>
</protein>
<dbReference type="RefSeq" id="WP_092230041.1">
    <property type="nucleotide sequence ID" value="NZ_FNLL01000001.1"/>
</dbReference>
<organism evidence="5 6">
    <name type="scientific">Desulfobacula phenolica</name>
    <dbReference type="NCBI Taxonomy" id="90732"/>
    <lineage>
        <taxon>Bacteria</taxon>
        <taxon>Pseudomonadati</taxon>
        <taxon>Thermodesulfobacteriota</taxon>
        <taxon>Desulfobacteria</taxon>
        <taxon>Desulfobacterales</taxon>
        <taxon>Desulfobacteraceae</taxon>
        <taxon>Desulfobacula</taxon>
    </lineage>
</organism>
<keyword evidence="6" id="KW-1185">Reference proteome</keyword>
<dbReference type="PANTHER" id="PTHR30511:SF3">
    <property type="entry name" value="LYSINE RACEMASE"/>
    <property type="match status" value="1"/>
</dbReference>
<dbReference type="GO" id="GO:0008784">
    <property type="term" value="F:alanine racemase activity"/>
    <property type="evidence" value="ECO:0007669"/>
    <property type="project" value="TreeGrafter"/>
</dbReference>
<dbReference type="PANTHER" id="PTHR30511">
    <property type="entry name" value="ALANINE RACEMASE"/>
    <property type="match status" value="1"/>
</dbReference>
<evidence type="ECO:0000256" key="1">
    <source>
        <dbReference type="ARBA" id="ARBA00001933"/>
    </source>
</evidence>
<reference evidence="6" key="1">
    <citation type="submission" date="2016-10" db="EMBL/GenBank/DDBJ databases">
        <authorList>
            <person name="Varghese N."/>
            <person name="Submissions S."/>
        </authorList>
    </citation>
    <scope>NUCLEOTIDE SEQUENCE [LARGE SCALE GENOMIC DNA]</scope>
    <source>
        <strain evidence="6">DSM 3384</strain>
    </source>
</reference>
<evidence type="ECO:0000313" key="5">
    <source>
        <dbReference type="EMBL" id="SDT85012.1"/>
    </source>
</evidence>
<dbReference type="GO" id="GO:0005829">
    <property type="term" value="C:cytosol"/>
    <property type="evidence" value="ECO:0007669"/>
    <property type="project" value="TreeGrafter"/>
</dbReference>
<evidence type="ECO:0000313" key="6">
    <source>
        <dbReference type="Proteomes" id="UP000199608"/>
    </source>
</evidence>
<keyword evidence="3" id="KW-0413">Isomerase</keyword>
<feature type="domain" description="Alanine racemase N-terminal" evidence="4">
    <location>
        <begin position="6"/>
        <end position="225"/>
    </location>
</feature>
<dbReference type="EMBL" id="FNLL01000001">
    <property type="protein sequence ID" value="SDT85012.1"/>
    <property type="molecule type" value="Genomic_DNA"/>
</dbReference>
<dbReference type="Pfam" id="PF01168">
    <property type="entry name" value="Ala_racemase_N"/>
    <property type="match status" value="1"/>
</dbReference>